<dbReference type="GO" id="GO:0007030">
    <property type="term" value="P:Golgi organization"/>
    <property type="evidence" value="ECO:0007669"/>
    <property type="project" value="TreeGrafter"/>
</dbReference>
<proteinExistence type="inferred from homology"/>
<dbReference type="GO" id="GO:0006891">
    <property type="term" value="P:intra-Golgi vesicle-mediated transport"/>
    <property type="evidence" value="ECO:0007669"/>
    <property type="project" value="TreeGrafter"/>
</dbReference>
<dbReference type="GO" id="GO:0017119">
    <property type="term" value="C:Golgi transport complex"/>
    <property type="evidence" value="ECO:0007669"/>
    <property type="project" value="TreeGrafter"/>
</dbReference>
<evidence type="ECO:0000259" key="12">
    <source>
        <dbReference type="Pfam" id="PF08241"/>
    </source>
</evidence>
<dbReference type="InterPro" id="IPR048685">
    <property type="entry name" value="COG3_C"/>
</dbReference>
<feature type="transmembrane region" description="Helical" evidence="10">
    <location>
        <begin position="1039"/>
        <end position="1056"/>
    </location>
</feature>
<feature type="domain" description="Methyltransferase type 11" evidence="12">
    <location>
        <begin position="847"/>
        <end position="950"/>
    </location>
</feature>
<dbReference type="Pfam" id="PF20671">
    <property type="entry name" value="COG3_C"/>
    <property type="match status" value="1"/>
</dbReference>
<accession>A0A553HWZ9</accession>
<dbReference type="InterPro" id="IPR013216">
    <property type="entry name" value="Methyltransf_11"/>
</dbReference>
<feature type="domain" description="Conserved oligomeric Golgi complex subunit 3 N-terminal" evidence="11">
    <location>
        <begin position="140"/>
        <end position="284"/>
    </location>
</feature>
<gene>
    <name evidence="14" type="ORF">FHL15_006646</name>
</gene>
<dbReference type="OrthoDB" id="296793at2759"/>
<reference evidence="15" key="1">
    <citation type="submission" date="2019-06" db="EMBL/GenBank/DDBJ databases">
        <title>Draft genome sequence of the griseofulvin-producing fungus Xylaria cubensis strain G536.</title>
        <authorList>
            <person name="Mead M.E."/>
            <person name="Raja H.A."/>
            <person name="Steenwyk J.L."/>
            <person name="Knowles S.L."/>
            <person name="Oberlies N.H."/>
            <person name="Rokas A."/>
        </authorList>
    </citation>
    <scope>NUCLEOTIDE SEQUENCE [LARGE SCALE GENOMIC DNA]</scope>
    <source>
        <strain evidence="15">G536</strain>
    </source>
</reference>
<evidence type="ECO:0000256" key="5">
    <source>
        <dbReference type="ARBA" id="ARBA00022927"/>
    </source>
</evidence>
<keyword evidence="10" id="KW-1133">Transmembrane helix</keyword>
<feature type="domain" description="Conserved oligomeric Golgi complex subunit 3 C-terminal" evidence="13">
    <location>
        <begin position="304"/>
        <end position="628"/>
    </location>
</feature>
<feature type="compositionally biased region" description="Basic and acidic residues" evidence="9">
    <location>
        <begin position="976"/>
        <end position="989"/>
    </location>
</feature>
<keyword evidence="5" id="KW-0653">Protein transport</keyword>
<dbReference type="InterPro" id="IPR048320">
    <property type="entry name" value="COG3_N"/>
</dbReference>
<evidence type="ECO:0000256" key="3">
    <source>
        <dbReference type="ARBA" id="ARBA00020976"/>
    </source>
</evidence>
<comment type="caution">
    <text evidence="14">The sequence shown here is derived from an EMBL/GenBank/DDBJ whole genome shotgun (WGS) entry which is preliminary data.</text>
</comment>
<evidence type="ECO:0000256" key="7">
    <source>
        <dbReference type="ARBA" id="ARBA00023136"/>
    </source>
</evidence>
<dbReference type="Pfam" id="PF04136">
    <property type="entry name" value="COG3_N"/>
    <property type="match status" value="1"/>
</dbReference>
<comment type="similarity">
    <text evidence="2">Belongs to the COG3 family.</text>
</comment>
<evidence type="ECO:0000256" key="1">
    <source>
        <dbReference type="ARBA" id="ARBA00004395"/>
    </source>
</evidence>
<dbReference type="InterPro" id="IPR007265">
    <property type="entry name" value="COG_su3"/>
</dbReference>
<dbReference type="Proteomes" id="UP000319160">
    <property type="component" value="Unassembled WGS sequence"/>
</dbReference>
<dbReference type="EMBL" id="VFLP01000036">
    <property type="protein sequence ID" value="TRX92479.1"/>
    <property type="molecule type" value="Genomic_DNA"/>
</dbReference>
<sequence>MYEDSWYSLVPDHVHKKSTLAPQPSSHRRRESLLQQANGNKQSADSEPLRRLLEEPESSIGPPEPTLLPRAKSYSDFYHVVRAQLSKDAAKKKRRRNKEKGLDALTIANPEDDLRTCKSPPSKPIDAALVDASQQEYILYRDQLGMAERHLNRLVADANGALHLLTSLADDFRAVEAQTSSFQAQCDHLLSEERRLQKLADEVGTDLHYYAYLDGVTRRLNAPGASRLVDHENFGEILTNLDACIEFMTKHPDYRDAESYLARYQSLLTKALHLLEVGFSSHLEQTSSEISKQILATQSEAARHALAYGRSEQMLLEADGLIINVQRVIHNCYDQFGHPILGGNFDTYSNTATNLFSTYADMRDRILRPTTQHDLDVFRKEAKEINIETACRNFIKQCYERSFNEAGLFSKVFSIEPQFDTDSQSAYAALKTQQKALVNVANLAPVATTLQPILQSADLQVTCNLLGWITNEYLLLEYDEEETQYSIHCHDLTARLLTEHLWPFADSSFEAEVTKSISKAPIPPESLKAMPATDSLASSDAYPIAKRALELLAMYDQAMPKERSQKSSPIVFRIVIETISALQRAEARLKTNKAANPDPDPDLFMIKNLLILKNGLMSLEIGDVRAQPATMQYFGQIWDTLSPQNWMGLFRGILGGTLSLGLWSSVSNTGAASNGKSGGTRALAQADQDANEKLDELLRQSIYAFTQRWGTLINGARSGKRGQQTTVSTEKELDNKLTVAFGGQPEVMAKLKEAIYINAQAQKEVRSAEMTEPKKPEINPNPRLQSYYASLESVIGYDLLLGGTRHFGYYDDPKAYNPFPIAGSLRRMEEQLFRTLRVPGGSGARVLDAGCGNGHVARYMAHKGLQITAIDVVGRHVRKAKKTARKLEKTKTAGKVGSLEVRHMDYHHLDGLDAESFDGVYTMETLVHATDPGKVLRGFFRVLKPGGRIAMHEYDNVLEENEREESQNKRSPGARSKAEKNRRPDENLKRSMRQVNEWSAMPTNAISSPGAFKRMLEEAGFVDVEVRDLSDHIRPMTRFFYVLAIVPFWIISLLHLERYFINTVAGVGSYRGYGFWRYVQIEARKPGQGAVVERD</sequence>
<dbReference type="Pfam" id="PF08241">
    <property type="entry name" value="Methyltransf_11"/>
    <property type="match status" value="1"/>
</dbReference>
<dbReference type="InterPro" id="IPR029063">
    <property type="entry name" value="SAM-dependent_MTases_sf"/>
</dbReference>
<organism evidence="14 15">
    <name type="scientific">Xylaria flabelliformis</name>
    <dbReference type="NCBI Taxonomy" id="2512241"/>
    <lineage>
        <taxon>Eukaryota</taxon>
        <taxon>Fungi</taxon>
        <taxon>Dikarya</taxon>
        <taxon>Ascomycota</taxon>
        <taxon>Pezizomycotina</taxon>
        <taxon>Sordariomycetes</taxon>
        <taxon>Xylariomycetidae</taxon>
        <taxon>Xylariales</taxon>
        <taxon>Xylariaceae</taxon>
        <taxon>Xylaria</taxon>
    </lineage>
</organism>
<feature type="compositionally biased region" description="Polar residues" evidence="9">
    <location>
        <begin position="33"/>
        <end position="45"/>
    </location>
</feature>
<evidence type="ECO:0000256" key="10">
    <source>
        <dbReference type="SAM" id="Phobius"/>
    </source>
</evidence>
<dbReference type="GO" id="GO:0006886">
    <property type="term" value="P:intracellular protein transport"/>
    <property type="evidence" value="ECO:0007669"/>
    <property type="project" value="InterPro"/>
</dbReference>
<protein>
    <recommendedName>
        <fullName evidence="3">Conserved oligomeric Golgi complex subunit 3</fullName>
    </recommendedName>
    <alternativeName>
        <fullName evidence="8">Component of oligomeric Golgi complex 3</fullName>
    </alternativeName>
</protein>
<keyword evidence="10" id="KW-0812">Transmembrane</keyword>
<dbReference type="SUPFAM" id="SSF53335">
    <property type="entry name" value="S-adenosyl-L-methionine-dependent methyltransferases"/>
    <property type="match status" value="1"/>
</dbReference>
<keyword evidence="6" id="KW-0333">Golgi apparatus</keyword>
<name>A0A553HWZ9_9PEZI</name>
<dbReference type="GO" id="GO:0006914">
    <property type="term" value="P:autophagy"/>
    <property type="evidence" value="ECO:0007669"/>
    <property type="project" value="TreeGrafter"/>
</dbReference>
<dbReference type="GO" id="GO:0008757">
    <property type="term" value="F:S-adenosylmethionine-dependent methyltransferase activity"/>
    <property type="evidence" value="ECO:0007669"/>
    <property type="project" value="InterPro"/>
</dbReference>
<keyword evidence="4" id="KW-0813">Transport</keyword>
<keyword evidence="7 10" id="KW-0472">Membrane</keyword>
<evidence type="ECO:0000313" key="14">
    <source>
        <dbReference type="EMBL" id="TRX92479.1"/>
    </source>
</evidence>
<evidence type="ECO:0000256" key="6">
    <source>
        <dbReference type="ARBA" id="ARBA00023034"/>
    </source>
</evidence>
<evidence type="ECO:0000259" key="11">
    <source>
        <dbReference type="Pfam" id="PF04136"/>
    </source>
</evidence>
<keyword evidence="15" id="KW-1185">Reference proteome</keyword>
<comment type="subcellular location">
    <subcellularLocation>
        <location evidence="1">Golgi apparatus membrane</location>
        <topology evidence="1">Peripheral membrane protein</topology>
    </subcellularLocation>
</comment>
<dbReference type="PANTHER" id="PTHR13302:SF8">
    <property type="entry name" value="CONSERVED OLIGOMERIC GOLGI COMPLEX SUBUNIT 3"/>
    <property type="match status" value="1"/>
</dbReference>
<dbReference type="Gene3D" id="3.40.50.150">
    <property type="entry name" value="Vaccinia Virus protein VP39"/>
    <property type="match status" value="1"/>
</dbReference>
<dbReference type="PANTHER" id="PTHR13302">
    <property type="entry name" value="CONSERVED OLIGOMERIC GOLGI COMPLEX COMPONENT 3"/>
    <property type="match status" value="1"/>
</dbReference>
<dbReference type="GO" id="GO:0005801">
    <property type="term" value="C:cis-Golgi network"/>
    <property type="evidence" value="ECO:0007669"/>
    <property type="project" value="InterPro"/>
</dbReference>
<dbReference type="AlphaFoldDB" id="A0A553HWZ9"/>
<evidence type="ECO:0000313" key="15">
    <source>
        <dbReference type="Proteomes" id="UP000319160"/>
    </source>
</evidence>
<evidence type="ECO:0000256" key="8">
    <source>
        <dbReference type="ARBA" id="ARBA00031339"/>
    </source>
</evidence>
<evidence type="ECO:0000256" key="4">
    <source>
        <dbReference type="ARBA" id="ARBA00022448"/>
    </source>
</evidence>
<dbReference type="GO" id="GO:0000139">
    <property type="term" value="C:Golgi membrane"/>
    <property type="evidence" value="ECO:0007669"/>
    <property type="project" value="UniProtKB-SubCell"/>
</dbReference>
<evidence type="ECO:0000256" key="2">
    <source>
        <dbReference type="ARBA" id="ARBA00009936"/>
    </source>
</evidence>
<dbReference type="STRING" id="2512241.A0A553HWZ9"/>
<feature type="region of interest" description="Disordered" evidence="9">
    <location>
        <begin position="15"/>
        <end position="50"/>
    </location>
</feature>
<evidence type="ECO:0000259" key="13">
    <source>
        <dbReference type="Pfam" id="PF20671"/>
    </source>
</evidence>
<dbReference type="CDD" id="cd02440">
    <property type="entry name" value="AdoMet_MTases"/>
    <property type="match status" value="1"/>
</dbReference>
<feature type="region of interest" description="Disordered" evidence="9">
    <location>
        <begin position="959"/>
        <end position="993"/>
    </location>
</feature>
<evidence type="ECO:0000256" key="9">
    <source>
        <dbReference type="SAM" id="MobiDB-lite"/>
    </source>
</evidence>